<dbReference type="PANTHER" id="PTHR33154">
    <property type="entry name" value="TRANSCRIPTIONAL REGULATOR, ARSR FAMILY"/>
    <property type="match status" value="1"/>
</dbReference>
<dbReference type="Gene3D" id="1.10.10.10">
    <property type="entry name" value="Winged helix-like DNA-binding domain superfamily/Winged helix DNA-binding domain"/>
    <property type="match status" value="1"/>
</dbReference>
<feature type="domain" description="HTH arsR-type" evidence="5">
    <location>
        <begin position="17"/>
        <end position="97"/>
    </location>
</feature>
<reference evidence="6 7" key="1">
    <citation type="submission" date="2019-06" db="EMBL/GenBank/DDBJ databases">
        <title>Sequencing the genomes of 1000 actinobacteria strains.</title>
        <authorList>
            <person name="Klenk H.-P."/>
        </authorList>
    </citation>
    <scope>NUCLEOTIDE SEQUENCE [LARGE SCALE GENOMIC DNA]</scope>
    <source>
        <strain evidence="6 7">DSM 12335</strain>
    </source>
</reference>
<evidence type="ECO:0000256" key="3">
    <source>
        <dbReference type="ARBA" id="ARBA00023163"/>
    </source>
</evidence>
<dbReference type="InterPro" id="IPR001845">
    <property type="entry name" value="HTH_ArsR_DNA-bd_dom"/>
</dbReference>
<dbReference type="OrthoDB" id="7945987at2"/>
<proteinExistence type="predicted"/>
<dbReference type="GO" id="GO:0003677">
    <property type="term" value="F:DNA binding"/>
    <property type="evidence" value="ECO:0007669"/>
    <property type="project" value="UniProtKB-KW"/>
</dbReference>
<feature type="compositionally biased region" description="Acidic residues" evidence="4">
    <location>
        <begin position="194"/>
        <end position="203"/>
    </location>
</feature>
<dbReference type="CDD" id="cd00090">
    <property type="entry name" value="HTH_ARSR"/>
    <property type="match status" value="1"/>
</dbReference>
<dbReference type="SMART" id="SM00418">
    <property type="entry name" value="HTH_ARSR"/>
    <property type="match status" value="1"/>
</dbReference>
<evidence type="ECO:0000256" key="4">
    <source>
        <dbReference type="SAM" id="MobiDB-lite"/>
    </source>
</evidence>
<dbReference type="Pfam" id="PF12840">
    <property type="entry name" value="HTH_20"/>
    <property type="match status" value="1"/>
</dbReference>
<evidence type="ECO:0000256" key="1">
    <source>
        <dbReference type="ARBA" id="ARBA00023015"/>
    </source>
</evidence>
<dbReference type="InterPro" id="IPR036390">
    <property type="entry name" value="WH_DNA-bd_sf"/>
</dbReference>
<sequence length="203" mass="22254">MAAMAEPHTDEPISDVERIRALAHPLRLDLLDWLGEVERATATECAAHLGESVASCSFHLRMLEKYGFVERAERRGREKPWRLVHASGYELRPAPDKPASYPAVGQVAALQVQRECERIKASLARLDREDDAWVQASTVTSTSFWATAEEMAEFSRDLRELVARFGGRSGDPAQRPPGARQGRLFGVVTVDPAGSDEDGAGGA</sequence>
<organism evidence="6 7">
    <name type="scientific">Ornithinicoccus hortensis</name>
    <dbReference type="NCBI Taxonomy" id="82346"/>
    <lineage>
        <taxon>Bacteria</taxon>
        <taxon>Bacillati</taxon>
        <taxon>Actinomycetota</taxon>
        <taxon>Actinomycetes</taxon>
        <taxon>Micrococcales</taxon>
        <taxon>Intrasporangiaceae</taxon>
        <taxon>Ornithinicoccus</taxon>
    </lineage>
</organism>
<feature type="region of interest" description="Disordered" evidence="4">
    <location>
        <begin position="166"/>
        <end position="203"/>
    </location>
</feature>
<dbReference type="InterPro" id="IPR036388">
    <property type="entry name" value="WH-like_DNA-bd_sf"/>
</dbReference>
<dbReference type="AlphaFoldDB" id="A0A542YUE2"/>
<dbReference type="InterPro" id="IPR011991">
    <property type="entry name" value="ArsR-like_HTH"/>
</dbReference>
<evidence type="ECO:0000313" key="6">
    <source>
        <dbReference type="EMBL" id="TQL51700.1"/>
    </source>
</evidence>
<gene>
    <name evidence="6" type="ORF">FB467_2854</name>
</gene>
<evidence type="ECO:0000259" key="5">
    <source>
        <dbReference type="SMART" id="SM00418"/>
    </source>
</evidence>
<evidence type="ECO:0000256" key="2">
    <source>
        <dbReference type="ARBA" id="ARBA00023125"/>
    </source>
</evidence>
<accession>A0A542YUE2</accession>
<dbReference type="InterPro" id="IPR051081">
    <property type="entry name" value="HTH_MetalResp_TranReg"/>
</dbReference>
<keyword evidence="1" id="KW-0805">Transcription regulation</keyword>
<dbReference type="EMBL" id="VFOP01000001">
    <property type="protein sequence ID" value="TQL51700.1"/>
    <property type="molecule type" value="Genomic_DNA"/>
</dbReference>
<dbReference type="SUPFAM" id="SSF46785">
    <property type="entry name" value="Winged helix' DNA-binding domain"/>
    <property type="match status" value="1"/>
</dbReference>
<evidence type="ECO:0000313" key="7">
    <source>
        <dbReference type="Proteomes" id="UP000319516"/>
    </source>
</evidence>
<keyword evidence="7" id="KW-1185">Reference proteome</keyword>
<comment type="caution">
    <text evidence="6">The sequence shown here is derived from an EMBL/GenBank/DDBJ whole genome shotgun (WGS) entry which is preliminary data.</text>
</comment>
<keyword evidence="2 6" id="KW-0238">DNA-binding</keyword>
<dbReference type="Proteomes" id="UP000319516">
    <property type="component" value="Unassembled WGS sequence"/>
</dbReference>
<keyword evidence="3" id="KW-0804">Transcription</keyword>
<dbReference type="GO" id="GO:0003700">
    <property type="term" value="F:DNA-binding transcription factor activity"/>
    <property type="evidence" value="ECO:0007669"/>
    <property type="project" value="InterPro"/>
</dbReference>
<dbReference type="PANTHER" id="PTHR33154:SF15">
    <property type="entry name" value="REGULATORY PROTEIN ARSR"/>
    <property type="match status" value="1"/>
</dbReference>
<name>A0A542YUE2_9MICO</name>
<protein>
    <submittedName>
        <fullName evidence="6">DNA-binding transcriptional ArsR family regulator</fullName>
    </submittedName>
</protein>